<keyword evidence="2" id="KW-1185">Reference proteome</keyword>
<name>A0A9W5TF19_BABOV</name>
<protein>
    <submittedName>
        <fullName evidence="1">ABC-2 type transporter, putative</fullName>
    </submittedName>
</protein>
<gene>
    <name evidence="1" type="ORF">BaOVIS_029130</name>
</gene>
<dbReference type="EMBL" id="BLIY01000022">
    <property type="protein sequence ID" value="GFE55509.1"/>
    <property type="molecule type" value="Genomic_DNA"/>
</dbReference>
<comment type="caution">
    <text evidence="1">The sequence shown here is derived from an EMBL/GenBank/DDBJ whole genome shotgun (WGS) entry which is preliminary data.</text>
</comment>
<sequence>MRPMQKPRTATSWQDLRLKPSGIHPAQTGSKLSCGRREKYMLLRILYTVAELMDRNGVISRRAYSEVDQLLPLEKVSKWRYTEVGLANWEEINVAKQQLPLLVKQLQKLPPGHGGIAGEDAGNAVARFLQSLTYRLESGNHPYYLLITGCLLEALVEDARESPGTFCYNSVNNPGNDLRKCWVGSLLRKSRSKSSKLAVLLRSILITVL</sequence>
<dbReference type="AlphaFoldDB" id="A0A9W5TF19"/>
<organism evidence="1 2">
    <name type="scientific">Babesia ovis</name>
    <dbReference type="NCBI Taxonomy" id="5869"/>
    <lineage>
        <taxon>Eukaryota</taxon>
        <taxon>Sar</taxon>
        <taxon>Alveolata</taxon>
        <taxon>Apicomplexa</taxon>
        <taxon>Aconoidasida</taxon>
        <taxon>Piroplasmida</taxon>
        <taxon>Babesiidae</taxon>
        <taxon>Babesia</taxon>
    </lineage>
</organism>
<evidence type="ECO:0000313" key="1">
    <source>
        <dbReference type="EMBL" id="GFE55509.1"/>
    </source>
</evidence>
<proteinExistence type="predicted"/>
<dbReference type="Proteomes" id="UP001057455">
    <property type="component" value="Unassembled WGS sequence"/>
</dbReference>
<accession>A0A9W5TF19</accession>
<evidence type="ECO:0000313" key="2">
    <source>
        <dbReference type="Proteomes" id="UP001057455"/>
    </source>
</evidence>
<reference evidence="1" key="1">
    <citation type="submission" date="2019-12" db="EMBL/GenBank/DDBJ databases">
        <title>Genome sequence of Babesia ovis.</title>
        <authorList>
            <person name="Yamagishi J."/>
            <person name="Sevinc F."/>
            <person name="Xuan X."/>
        </authorList>
    </citation>
    <scope>NUCLEOTIDE SEQUENCE</scope>
    <source>
        <strain evidence="1">Selcuk</strain>
    </source>
</reference>